<keyword evidence="2" id="KW-1185">Reference proteome</keyword>
<sequence length="253" mass="27586">MNCLEVSNKLQEILRLDTDPVAITMYKDKEKLPRKPLDYKINLCQLVSTARYQGRPGSGVPEMMVCAMGAACVGLIKTPEAISSGKAAVGPYCANEEAGKKFMENTFKLGDKGKQYEGIYVEPLSRAKEEPDVVVVYVNPAQVMRLVHACAYDNGEKVAADTVCEAALCSSIGFALANNKPTIGFPCAGDRIFGGTQNQELVFVAPYSLFRDKLIDNLEKTAKGGFSVYPVPPNMAWTPSMPPTYTIQPEDLK</sequence>
<dbReference type="OrthoDB" id="9777728at2"/>
<accession>A0A0U9I2Y1</accession>
<dbReference type="EMBL" id="DF976999">
    <property type="protein sequence ID" value="GAQ24264.1"/>
    <property type="molecule type" value="Genomic_DNA"/>
</dbReference>
<dbReference type="PANTHER" id="PTHR37954">
    <property type="entry name" value="BLL4979 PROTEIN"/>
    <property type="match status" value="1"/>
</dbReference>
<organism evidence="1">
    <name type="scientific">Tepidanaerobacter syntrophicus</name>
    <dbReference type="NCBI Taxonomy" id="224999"/>
    <lineage>
        <taxon>Bacteria</taxon>
        <taxon>Bacillati</taxon>
        <taxon>Bacillota</taxon>
        <taxon>Clostridia</taxon>
        <taxon>Thermosediminibacterales</taxon>
        <taxon>Tepidanaerobacteraceae</taxon>
        <taxon>Tepidanaerobacter</taxon>
    </lineage>
</organism>
<evidence type="ECO:0000313" key="2">
    <source>
        <dbReference type="Proteomes" id="UP000062160"/>
    </source>
</evidence>
<gene>
    <name evidence="1" type="ORF">TSYNT_590</name>
</gene>
<dbReference type="PANTHER" id="PTHR37954:SF3">
    <property type="entry name" value="DUF169 DOMAIN-CONTAINING PROTEIN"/>
    <property type="match status" value="1"/>
</dbReference>
<name>A0A0U9I2Y1_9FIRM</name>
<dbReference type="AlphaFoldDB" id="A0A0U9I2Y1"/>
<dbReference type="RefSeq" id="WP_059031364.1">
    <property type="nucleotide sequence ID" value="NZ_BSDN01000001.1"/>
</dbReference>
<dbReference type="Proteomes" id="UP000062160">
    <property type="component" value="Unassembled WGS sequence"/>
</dbReference>
<reference evidence="1" key="1">
    <citation type="journal article" date="2016" name="Genome Announc.">
        <title>Draft Genome Sequence of the Syntrophic Lactate-Degrading Bacterium Tepidanaerobacter syntrophicus JLT.</title>
        <authorList>
            <person name="Matsuura N."/>
            <person name="Ohashi A."/>
            <person name="Tourlousse D.M."/>
            <person name="Sekiguchi Y."/>
        </authorList>
    </citation>
    <scope>NUCLEOTIDE SEQUENCE [LARGE SCALE GENOMIC DNA]</scope>
    <source>
        <strain evidence="1">JL</strain>
    </source>
</reference>
<evidence type="ECO:0000313" key="1">
    <source>
        <dbReference type="EMBL" id="GAQ24264.1"/>
    </source>
</evidence>
<proteinExistence type="predicted"/>
<dbReference type="Pfam" id="PF02596">
    <property type="entry name" value="DUF169"/>
    <property type="match status" value="1"/>
</dbReference>
<dbReference type="InterPro" id="IPR003748">
    <property type="entry name" value="DUF169"/>
</dbReference>
<protein>
    <submittedName>
        <fullName evidence="1">Uncharacterized conserved protein, DUF169 family</fullName>
    </submittedName>
</protein>
<dbReference type="STRING" id="224999.GCA_001485475_00246"/>